<gene>
    <name evidence="2" type="ORF">UFOPK2370_01001</name>
</gene>
<evidence type="ECO:0000256" key="1">
    <source>
        <dbReference type="SAM" id="Phobius"/>
    </source>
</evidence>
<dbReference type="InterPro" id="IPR009339">
    <property type="entry name" value="DUF998"/>
</dbReference>
<keyword evidence="1" id="KW-1133">Transmembrane helix</keyword>
<feature type="transmembrane region" description="Helical" evidence="1">
    <location>
        <begin position="177"/>
        <end position="196"/>
    </location>
</feature>
<dbReference type="EMBL" id="CAEZXK010000030">
    <property type="protein sequence ID" value="CAB4691639.1"/>
    <property type="molecule type" value="Genomic_DNA"/>
</dbReference>
<evidence type="ECO:0000313" key="2">
    <source>
        <dbReference type="EMBL" id="CAB4691639.1"/>
    </source>
</evidence>
<feature type="transmembrane region" description="Helical" evidence="1">
    <location>
        <begin position="114"/>
        <end position="133"/>
    </location>
</feature>
<proteinExistence type="predicted"/>
<feature type="transmembrane region" description="Helical" evidence="1">
    <location>
        <begin position="83"/>
        <end position="102"/>
    </location>
</feature>
<feature type="transmembrane region" description="Helical" evidence="1">
    <location>
        <begin position="145"/>
        <end position="165"/>
    </location>
</feature>
<organism evidence="2">
    <name type="scientific">freshwater metagenome</name>
    <dbReference type="NCBI Taxonomy" id="449393"/>
    <lineage>
        <taxon>unclassified sequences</taxon>
        <taxon>metagenomes</taxon>
        <taxon>ecological metagenomes</taxon>
    </lineage>
</organism>
<keyword evidence="1" id="KW-0812">Transmembrane</keyword>
<keyword evidence="1" id="KW-0472">Membrane</keyword>
<protein>
    <submittedName>
        <fullName evidence="2">Unannotated protein</fullName>
    </submittedName>
</protein>
<name>A0A6J6NYG1_9ZZZZ</name>
<sequence length="205" mass="22770">MQKPVQTIQWPALVAAILGPIQVVVGFNLAQALWPEFDPIAKTISDLAANDSPVQVLMTSFFYFGATLSLVVAVWARSFSIPGRITIALAGLATYGLAYFATPSQDSFSVEHRIFAIISFVLSAAWPLFSMRFDKRYPWILQPAGAILGTFLLTASALIFLASWTDPASTMTGFWERVIAVSQTWYMALVIWICWVSERKLRSPR</sequence>
<feature type="transmembrane region" description="Helical" evidence="1">
    <location>
        <begin position="12"/>
        <end position="34"/>
    </location>
</feature>
<dbReference type="AlphaFoldDB" id="A0A6J6NYG1"/>
<accession>A0A6J6NYG1</accession>
<feature type="transmembrane region" description="Helical" evidence="1">
    <location>
        <begin position="54"/>
        <end position="76"/>
    </location>
</feature>
<dbReference type="Pfam" id="PF06197">
    <property type="entry name" value="DUF998"/>
    <property type="match status" value="1"/>
</dbReference>
<reference evidence="2" key="1">
    <citation type="submission" date="2020-05" db="EMBL/GenBank/DDBJ databases">
        <authorList>
            <person name="Chiriac C."/>
            <person name="Salcher M."/>
            <person name="Ghai R."/>
            <person name="Kavagutti S V."/>
        </authorList>
    </citation>
    <scope>NUCLEOTIDE SEQUENCE</scope>
</reference>